<dbReference type="Proteomes" id="UP000253141">
    <property type="component" value="Unassembled WGS sequence"/>
</dbReference>
<dbReference type="InterPro" id="IPR004919">
    <property type="entry name" value="GmrSD_N"/>
</dbReference>
<accession>A0A369ICJ2</accession>
<sequence>MNISKEQLEEAEKQIFEEQQEVAYDTREFTIEYIVNKYIQGIDEDENEIFVPDYQRDFVWDNERQSKFIESVILGLPIPFIFVAEIRETGRLEIVDGSQRIRTLYAFLQNNLSLTRLEKLTKLNGLQFYQFSIARQRKLKNTPIRMIVLTDKASEQVRKDMFERINRGSDLLKDMEQRKALLQGEFTNFVYELCQDNRKLQKLAPIVKWLKNRQEHQELVLRYFALLDNYHHYPSHTGIAKFLDSYLMEKNLSFKNEEKIEKTNQFNKMLEFVEKNFEFGFAKSNIPQVSRVYFEAISVGVSLALKSKPNLTTSKQATKQWLKSSDFQQIISGKYETHTPKRINQRVDFVKNQLLKND</sequence>
<name>A0A369ICJ2_9BACT</name>
<dbReference type="OrthoDB" id="9764212at2"/>
<evidence type="ECO:0000313" key="2">
    <source>
        <dbReference type="EMBL" id="RDB07491.1"/>
    </source>
</evidence>
<evidence type="ECO:0000313" key="3">
    <source>
        <dbReference type="Proteomes" id="UP000253141"/>
    </source>
</evidence>
<dbReference type="PANTHER" id="PTHR39639:SF1">
    <property type="entry name" value="DUF262 DOMAIN-CONTAINING PROTEIN"/>
    <property type="match status" value="1"/>
</dbReference>
<dbReference type="EMBL" id="QPIW01000001">
    <property type="protein sequence ID" value="RDB07491.1"/>
    <property type="molecule type" value="Genomic_DNA"/>
</dbReference>
<dbReference type="Pfam" id="PF03235">
    <property type="entry name" value="GmrSD_N"/>
    <property type="match status" value="1"/>
</dbReference>
<feature type="domain" description="GmrSD restriction endonucleases N-terminal" evidence="1">
    <location>
        <begin position="41"/>
        <end position="182"/>
    </location>
</feature>
<reference evidence="2 3" key="1">
    <citation type="submission" date="2018-07" db="EMBL/GenBank/DDBJ databases">
        <title>Genome analysis of Runella aurantiaca.</title>
        <authorList>
            <person name="Yang X."/>
        </authorList>
    </citation>
    <scope>NUCLEOTIDE SEQUENCE [LARGE SCALE GENOMIC DNA]</scope>
    <source>
        <strain evidence="2 3">YX9</strain>
    </source>
</reference>
<gene>
    <name evidence="2" type="ORF">DVG78_00015</name>
</gene>
<dbReference type="RefSeq" id="WP_114459036.1">
    <property type="nucleotide sequence ID" value="NZ_QPIW01000001.1"/>
</dbReference>
<comment type="caution">
    <text evidence="2">The sequence shown here is derived from an EMBL/GenBank/DDBJ whole genome shotgun (WGS) entry which is preliminary data.</text>
</comment>
<evidence type="ECO:0000259" key="1">
    <source>
        <dbReference type="Pfam" id="PF03235"/>
    </source>
</evidence>
<organism evidence="2 3">
    <name type="scientific">Runella aurantiaca</name>
    <dbReference type="NCBI Taxonomy" id="2282308"/>
    <lineage>
        <taxon>Bacteria</taxon>
        <taxon>Pseudomonadati</taxon>
        <taxon>Bacteroidota</taxon>
        <taxon>Cytophagia</taxon>
        <taxon>Cytophagales</taxon>
        <taxon>Spirosomataceae</taxon>
        <taxon>Runella</taxon>
    </lineage>
</organism>
<keyword evidence="3" id="KW-1185">Reference proteome</keyword>
<proteinExistence type="predicted"/>
<dbReference type="PANTHER" id="PTHR39639">
    <property type="entry name" value="CHROMOSOME 16, WHOLE GENOME SHOTGUN SEQUENCE"/>
    <property type="match status" value="1"/>
</dbReference>
<dbReference type="AlphaFoldDB" id="A0A369ICJ2"/>
<protein>
    <submittedName>
        <fullName evidence="2">DUF262 domain-containing protein</fullName>
    </submittedName>
</protein>